<proteinExistence type="predicted"/>
<protein>
    <recommendedName>
        <fullName evidence="1">ATP-dependent RNA helicase Ski2/MTR4 C-terminal domain-containing protein</fullName>
    </recommendedName>
</protein>
<accession>A0A1V4J7S0</accession>
<dbReference type="Proteomes" id="UP000190648">
    <property type="component" value="Unassembled WGS sequence"/>
</dbReference>
<dbReference type="InterPro" id="IPR012961">
    <property type="entry name" value="Ski2/MTR4_C"/>
</dbReference>
<name>A0A1V4J7S0_PATFA</name>
<dbReference type="AlphaFoldDB" id="A0A1V4J7S0"/>
<dbReference type="EMBL" id="LSYS01008678">
    <property type="protein sequence ID" value="OPJ68085.1"/>
    <property type="molecule type" value="Genomic_DNA"/>
</dbReference>
<sequence length="68" mass="7573">MSPFSEVTRLTEVEEGTLVRCLQRLDERLRQLRGAARILGDPALAAKLETATAQTRRDVVVTASLYTQ</sequence>
<dbReference type="STRING" id="372326.A0A1V4J7S0"/>
<organism evidence="2 3">
    <name type="scientific">Patagioenas fasciata monilis</name>
    <dbReference type="NCBI Taxonomy" id="372326"/>
    <lineage>
        <taxon>Eukaryota</taxon>
        <taxon>Metazoa</taxon>
        <taxon>Chordata</taxon>
        <taxon>Craniata</taxon>
        <taxon>Vertebrata</taxon>
        <taxon>Euteleostomi</taxon>
        <taxon>Archelosauria</taxon>
        <taxon>Archosauria</taxon>
        <taxon>Dinosauria</taxon>
        <taxon>Saurischia</taxon>
        <taxon>Theropoda</taxon>
        <taxon>Coelurosauria</taxon>
        <taxon>Aves</taxon>
        <taxon>Neognathae</taxon>
        <taxon>Neoaves</taxon>
        <taxon>Columbimorphae</taxon>
        <taxon>Columbiformes</taxon>
        <taxon>Columbidae</taxon>
        <taxon>Patagioenas</taxon>
    </lineage>
</organism>
<evidence type="ECO:0000313" key="2">
    <source>
        <dbReference type="EMBL" id="OPJ68085.1"/>
    </source>
</evidence>
<dbReference type="SMART" id="SM01142">
    <property type="entry name" value="DSHCT"/>
    <property type="match status" value="1"/>
</dbReference>
<dbReference type="Pfam" id="PF08148">
    <property type="entry name" value="DSHCT"/>
    <property type="match status" value="1"/>
</dbReference>
<evidence type="ECO:0000259" key="1">
    <source>
        <dbReference type="SMART" id="SM01142"/>
    </source>
</evidence>
<feature type="domain" description="ATP-dependent RNA helicase Ski2/MTR4 C-terminal" evidence="1">
    <location>
        <begin position="1"/>
        <end position="67"/>
    </location>
</feature>
<gene>
    <name evidence="2" type="ORF">AV530_006887</name>
</gene>
<keyword evidence="3" id="KW-1185">Reference proteome</keyword>
<dbReference type="OrthoDB" id="64767at2759"/>
<comment type="caution">
    <text evidence="2">The sequence shown here is derived from an EMBL/GenBank/DDBJ whole genome shotgun (WGS) entry which is preliminary data.</text>
</comment>
<dbReference type="Gene3D" id="1.10.3380.30">
    <property type="match status" value="1"/>
</dbReference>
<evidence type="ECO:0000313" key="3">
    <source>
        <dbReference type="Proteomes" id="UP000190648"/>
    </source>
</evidence>
<reference evidence="2 3" key="1">
    <citation type="submission" date="2016-02" db="EMBL/GenBank/DDBJ databases">
        <title>Band-tailed pigeon sequencing and assembly.</title>
        <authorList>
            <person name="Soares A.E."/>
            <person name="Novak B.J."/>
            <person name="Rice E.S."/>
            <person name="O'Connell B."/>
            <person name="Chang D."/>
            <person name="Weber S."/>
            <person name="Shapiro B."/>
        </authorList>
    </citation>
    <scope>NUCLEOTIDE SEQUENCE [LARGE SCALE GENOMIC DNA]</scope>
    <source>
        <strain evidence="2">BTP2013</strain>
        <tissue evidence="2">Blood</tissue>
    </source>
</reference>